<dbReference type="EMBL" id="VSSQ01018271">
    <property type="protein sequence ID" value="MPM61317.1"/>
    <property type="molecule type" value="Genomic_DNA"/>
</dbReference>
<protein>
    <submittedName>
        <fullName evidence="1">Uncharacterized protein</fullName>
    </submittedName>
</protein>
<gene>
    <name evidence="1" type="ORF">SDC9_108175</name>
</gene>
<reference evidence="1" key="1">
    <citation type="submission" date="2019-08" db="EMBL/GenBank/DDBJ databases">
        <authorList>
            <person name="Kucharzyk K."/>
            <person name="Murdoch R.W."/>
            <person name="Higgins S."/>
            <person name="Loffler F."/>
        </authorList>
    </citation>
    <scope>NUCLEOTIDE SEQUENCE</scope>
</reference>
<dbReference type="AlphaFoldDB" id="A0A645B7E6"/>
<comment type="caution">
    <text evidence="1">The sequence shown here is derived from an EMBL/GenBank/DDBJ whole genome shotgun (WGS) entry which is preliminary data.</text>
</comment>
<organism evidence="1">
    <name type="scientific">bioreactor metagenome</name>
    <dbReference type="NCBI Taxonomy" id="1076179"/>
    <lineage>
        <taxon>unclassified sequences</taxon>
        <taxon>metagenomes</taxon>
        <taxon>ecological metagenomes</taxon>
    </lineage>
</organism>
<proteinExistence type="predicted"/>
<name>A0A645B7E6_9ZZZZ</name>
<evidence type="ECO:0000313" key="1">
    <source>
        <dbReference type="EMBL" id="MPM61317.1"/>
    </source>
</evidence>
<accession>A0A645B7E6</accession>
<sequence>MDSMTDTTLRRLIIEELLRQRATLDVAIGLLEAEEEKEWADEDPC</sequence>